<evidence type="ECO:0000259" key="2">
    <source>
        <dbReference type="PROSITE" id="PS50110"/>
    </source>
</evidence>
<dbReference type="CDD" id="cd16936">
    <property type="entry name" value="HATPase_RsbW-like"/>
    <property type="match status" value="1"/>
</dbReference>
<dbReference type="InterPro" id="IPR036457">
    <property type="entry name" value="PPM-type-like_dom_sf"/>
</dbReference>
<dbReference type="SMART" id="SM00448">
    <property type="entry name" value="REC"/>
    <property type="match status" value="1"/>
</dbReference>
<name>A0A7X1E8W2_9BACT</name>
<organism evidence="3 4">
    <name type="scientific">Pelagicoccus albus</name>
    <dbReference type="NCBI Taxonomy" id="415222"/>
    <lineage>
        <taxon>Bacteria</taxon>
        <taxon>Pseudomonadati</taxon>
        <taxon>Verrucomicrobiota</taxon>
        <taxon>Opitutia</taxon>
        <taxon>Puniceicoccales</taxon>
        <taxon>Pelagicoccaceae</taxon>
        <taxon>Pelagicoccus</taxon>
    </lineage>
</organism>
<proteinExistence type="predicted"/>
<dbReference type="InterPro" id="IPR036890">
    <property type="entry name" value="HATPase_C_sf"/>
</dbReference>
<dbReference type="InterPro" id="IPR003594">
    <property type="entry name" value="HATPase_dom"/>
</dbReference>
<dbReference type="CDD" id="cd00156">
    <property type="entry name" value="REC"/>
    <property type="match status" value="1"/>
</dbReference>
<feature type="domain" description="Response regulatory" evidence="2">
    <location>
        <begin position="11"/>
        <end position="128"/>
    </location>
</feature>
<dbReference type="InterPro" id="IPR001932">
    <property type="entry name" value="PPM-type_phosphatase-like_dom"/>
</dbReference>
<evidence type="ECO:0000256" key="1">
    <source>
        <dbReference type="PROSITE-ProRule" id="PRU00169"/>
    </source>
</evidence>
<evidence type="ECO:0000313" key="4">
    <source>
        <dbReference type="Proteomes" id="UP000526501"/>
    </source>
</evidence>
<dbReference type="EMBL" id="JACHVC010000012">
    <property type="protein sequence ID" value="MBC2607175.1"/>
    <property type="molecule type" value="Genomic_DNA"/>
</dbReference>
<sequence length="521" mass="57754">MQAPENERVSTVLLVDDDKSTRHLVGAKLIQKGYDVLQADSSRAGLKILDEAGYNSFDLVISDYWMPGGNGLEFLKSVRHKDSTLSVILMTADGERQILENLVQFGECGFLQKPIALKALDEVVPEAILKTQMQRHLKATEIQANTLGENQRVLLKNHLDAAWPGIEFSFSAKSQASGDFASAITTKDGNKTLILSDSSGHELASSIQSNYFHGLARGMLVCGSSIEDVFDLYNETLIKEWNKNTVLGHSLAACAIRFDRDQNEIYLVNAGFPAPMMAGLNGFATPLGEEAGAPPLGWFEEEYRHLKAPLSQGSLTNWTDGLEDLATDLKVDPLALADRLLDHSQDNTVLQSKSIDDIAVVRLKTPSTPANANVMLPILYQRYHGGSLEQIDAIQNYCEKSLRYSIPDLDAGYLSEMLVCVREALINALLHGCEKREDRWATLQMSRSEDRSKIMIQIQDEGKGHSFDWETHAADAAENLLTEHRGLIMIQAIPTRTEIQKNGAHLIMEFERTPLAPQHQI</sequence>
<dbReference type="InterPro" id="IPR011006">
    <property type="entry name" value="CheY-like_superfamily"/>
</dbReference>
<dbReference type="SUPFAM" id="SSF52172">
    <property type="entry name" value="CheY-like"/>
    <property type="match status" value="1"/>
</dbReference>
<dbReference type="Proteomes" id="UP000526501">
    <property type="component" value="Unassembled WGS sequence"/>
</dbReference>
<comment type="caution">
    <text evidence="3">The sequence shown here is derived from an EMBL/GenBank/DDBJ whole genome shotgun (WGS) entry which is preliminary data.</text>
</comment>
<dbReference type="Gene3D" id="3.60.40.10">
    <property type="entry name" value="PPM-type phosphatase domain"/>
    <property type="match status" value="1"/>
</dbReference>
<dbReference type="Gene3D" id="3.30.565.10">
    <property type="entry name" value="Histidine kinase-like ATPase, C-terminal domain"/>
    <property type="match status" value="1"/>
</dbReference>
<reference evidence="3 4" key="1">
    <citation type="submission" date="2020-07" db="EMBL/GenBank/DDBJ databases">
        <authorList>
            <person name="Feng X."/>
        </authorList>
    </citation>
    <scope>NUCLEOTIDE SEQUENCE [LARGE SCALE GENOMIC DNA]</scope>
    <source>
        <strain evidence="3 4">JCM23202</strain>
    </source>
</reference>
<dbReference type="InterPro" id="IPR045279">
    <property type="entry name" value="ARR-like"/>
</dbReference>
<dbReference type="PROSITE" id="PS50110">
    <property type="entry name" value="RESPONSE_REGULATORY"/>
    <property type="match status" value="1"/>
</dbReference>
<dbReference type="Pfam" id="PF13581">
    <property type="entry name" value="HATPase_c_2"/>
    <property type="match status" value="1"/>
</dbReference>
<accession>A0A7X1E8W2</accession>
<dbReference type="PANTHER" id="PTHR43874">
    <property type="entry name" value="TWO-COMPONENT RESPONSE REGULATOR"/>
    <property type="match status" value="1"/>
</dbReference>
<dbReference type="Gene3D" id="3.40.50.2300">
    <property type="match status" value="1"/>
</dbReference>
<dbReference type="InterPro" id="IPR001789">
    <property type="entry name" value="Sig_transdc_resp-reg_receiver"/>
</dbReference>
<dbReference type="AlphaFoldDB" id="A0A7X1E8W2"/>
<keyword evidence="4" id="KW-1185">Reference proteome</keyword>
<keyword evidence="1" id="KW-0597">Phosphoprotein</keyword>
<gene>
    <name evidence="3" type="ORF">H5P27_14065</name>
</gene>
<dbReference type="GO" id="GO:0000160">
    <property type="term" value="P:phosphorelay signal transduction system"/>
    <property type="evidence" value="ECO:0007669"/>
    <property type="project" value="InterPro"/>
</dbReference>
<protein>
    <submittedName>
        <fullName evidence="3">Response regulator</fullName>
    </submittedName>
</protein>
<dbReference type="Pfam" id="PF00072">
    <property type="entry name" value="Response_reg"/>
    <property type="match status" value="1"/>
</dbReference>
<dbReference type="RefSeq" id="WP_185661032.1">
    <property type="nucleotide sequence ID" value="NZ_CAWPOO010000012.1"/>
</dbReference>
<dbReference type="GO" id="GO:0009736">
    <property type="term" value="P:cytokinin-activated signaling pathway"/>
    <property type="evidence" value="ECO:0007669"/>
    <property type="project" value="InterPro"/>
</dbReference>
<dbReference type="PANTHER" id="PTHR43874:SF7">
    <property type="entry name" value="TWO-COMPONENT RESPONSE REGULATOR ARR10"/>
    <property type="match status" value="1"/>
</dbReference>
<dbReference type="Pfam" id="PF07228">
    <property type="entry name" value="SpoIIE"/>
    <property type="match status" value="1"/>
</dbReference>
<evidence type="ECO:0000313" key="3">
    <source>
        <dbReference type="EMBL" id="MBC2607175.1"/>
    </source>
</evidence>
<feature type="modified residue" description="4-aspartylphosphate" evidence="1">
    <location>
        <position position="63"/>
    </location>
</feature>